<dbReference type="EMBL" id="JAMKOV010000188">
    <property type="protein sequence ID" value="KAI8033121.1"/>
    <property type="molecule type" value="Genomic_DNA"/>
</dbReference>
<name>A0A9P9YA00_9MUSC</name>
<reference evidence="1" key="1">
    <citation type="journal article" date="2023" name="Genome Biol. Evol.">
        <title>Long-read-based Genome Assembly of Drosophila gunungcola Reveals Fewer Chemosensory Genes in Flower-breeding Species.</title>
        <authorList>
            <person name="Negi A."/>
            <person name="Liao B.Y."/>
            <person name="Yeh S.D."/>
        </authorList>
    </citation>
    <scope>NUCLEOTIDE SEQUENCE</scope>
    <source>
        <strain evidence="1">Sukarami</strain>
    </source>
</reference>
<sequence>FTFLEFTSLLIKFSFQVFRGFLPTGFGVAASTGRRPVSMEVYQPAESAKLSSSKFPIHRGESIVRVFARCNLQVFSSRTRNTASCRLATPTSGESTVGCWPI</sequence>
<feature type="non-terminal residue" evidence="1">
    <location>
        <position position="102"/>
    </location>
</feature>
<protein>
    <submittedName>
        <fullName evidence="1">Uncharacterized protein</fullName>
    </submittedName>
</protein>
<dbReference type="Proteomes" id="UP001059596">
    <property type="component" value="Unassembled WGS sequence"/>
</dbReference>
<accession>A0A9P9YA00</accession>
<keyword evidence="2" id="KW-1185">Reference proteome</keyword>
<gene>
    <name evidence="1" type="ORF">M5D96_014121</name>
</gene>
<comment type="caution">
    <text evidence="1">The sequence shown here is derived from an EMBL/GenBank/DDBJ whole genome shotgun (WGS) entry which is preliminary data.</text>
</comment>
<evidence type="ECO:0000313" key="2">
    <source>
        <dbReference type="Proteomes" id="UP001059596"/>
    </source>
</evidence>
<evidence type="ECO:0000313" key="1">
    <source>
        <dbReference type="EMBL" id="KAI8033121.1"/>
    </source>
</evidence>
<organism evidence="1 2">
    <name type="scientific">Drosophila gunungcola</name>
    <name type="common">fruit fly</name>
    <dbReference type="NCBI Taxonomy" id="103775"/>
    <lineage>
        <taxon>Eukaryota</taxon>
        <taxon>Metazoa</taxon>
        <taxon>Ecdysozoa</taxon>
        <taxon>Arthropoda</taxon>
        <taxon>Hexapoda</taxon>
        <taxon>Insecta</taxon>
        <taxon>Pterygota</taxon>
        <taxon>Neoptera</taxon>
        <taxon>Endopterygota</taxon>
        <taxon>Diptera</taxon>
        <taxon>Brachycera</taxon>
        <taxon>Muscomorpha</taxon>
        <taxon>Ephydroidea</taxon>
        <taxon>Drosophilidae</taxon>
        <taxon>Drosophila</taxon>
        <taxon>Sophophora</taxon>
    </lineage>
</organism>
<dbReference type="AlphaFoldDB" id="A0A9P9YA00"/>
<proteinExistence type="predicted"/>